<protein>
    <submittedName>
        <fullName evidence="1">Uncharacterized protein</fullName>
    </submittedName>
</protein>
<keyword evidence="2" id="KW-1185">Reference proteome</keyword>
<sequence>MDIIGKRLIAGMAWDWAASLPGLDPARQTVTLYLRGPGSIDLVGAASGSSFRFQAPKAQTSALPGGIYNWQAVADDAGIETIIATGRVSLQLDLRLGAEGAEARSFAERMLAMVEAVLENRATLEQRRYQINNRSLDRTPVADLMKLRTQFRAQISAEQAKRAGRSPFGRRVLTRF</sequence>
<dbReference type="Proteomes" id="UP000199180">
    <property type="component" value="Unassembled WGS sequence"/>
</dbReference>
<evidence type="ECO:0000313" key="2">
    <source>
        <dbReference type="Proteomes" id="UP000199180"/>
    </source>
</evidence>
<dbReference type="EMBL" id="FOHO01000001">
    <property type="protein sequence ID" value="SES66070.1"/>
    <property type="molecule type" value="Genomic_DNA"/>
</dbReference>
<organism evidence="1 2">
    <name type="scientific">Paracoccus homiensis</name>
    <dbReference type="NCBI Taxonomy" id="364199"/>
    <lineage>
        <taxon>Bacteria</taxon>
        <taxon>Pseudomonadati</taxon>
        <taxon>Pseudomonadota</taxon>
        <taxon>Alphaproteobacteria</taxon>
        <taxon>Rhodobacterales</taxon>
        <taxon>Paracoccaceae</taxon>
        <taxon>Paracoccus</taxon>
    </lineage>
</organism>
<gene>
    <name evidence="1" type="ORF">SAMN04489858_101101</name>
</gene>
<accession>A0A1H9YC26</accession>
<dbReference type="AlphaFoldDB" id="A0A1H9YC26"/>
<name>A0A1H9YC26_9RHOB</name>
<proteinExistence type="predicted"/>
<dbReference type="STRING" id="364199.SAMN04489858_101101"/>
<evidence type="ECO:0000313" key="1">
    <source>
        <dbReference type="EMBL" id="SES66070.1"/>
    </source>
</evidence>
<reference evidence="1 2" key="1">
    <citation type="submission" date="2016-10" db="EMBL/GenBank/DDBJ databases">
        <authorList>
            <person name="de Groot N.N."/>
        </authorList>
    </citation>
    <scope>NUCLEOTIDE SEQUENCE [LARGE SCALE GENOMIC DNA]</scope>
    <source>
        <strain evidence="1 2">DSM 17862</strain>
    </source>
</reference>